<feature type="compositionally biased region" description="Gly residues" evidence="1">
    <location>
        <begin position="353"/>
        <end position="362"/>
    </location>
</feature>
<evidence type="ECO:0000259" key="2">
    <source>
        <dbReference type="Pfam" id="PF20568"/>
    </source>
</evidence>
<evidence type="ECO:0000256" key="1">
    <source>
        <dbReference type="SAM" id="MobiDB-lite"/>
    </source>
</evidence>
<evidence type="ECO:0000313" key="4">
    <source>
        <dbReference type="Proteomes" id="UP001445472"/>
    </source>
</evidence>
<feature type="domain" description="DUF6777" evidence="2">
    <location>
        <begin position="97"/>
        <end position="259"/>
    </location>
</feature>
<sequence>MSRQIEGHRELRRQEIVVRSPMRGLYTAVAVLCVGPLAAGCGGEGEAAGQGEILLLPSASAGPEPFTASTVTPGAPPALPPVASAPKSPSGGGVTLRTLSGATPGLYAGTQQVGDCDVGRQAGLLAADRDKARAFAEAAEVERSGVAAYLRGLTPVVLRADIRVTGHGFHDGSAVARQAVLQAGTAILVDQYGAPRVRCASGTPLKAPVAARTAMVTKGKAWPGYRADRTLVIKPAGQPVNNLLLVSVVDSGWIERPTGTDGADDARPASLPPVDPAQVFADPGRTEQDGAVDSAGAEGASPPAQPPAAEPQPVPPAPPVGPDLPAAPQPDLPPDPVQGGPDLVEPEPADPGPGMGADGGAGADPAVPEPVEPYGPAPEFPAEGDVLQR</sequence>
<gene>
    <name evidence="3" type="ORF">ABT276_32590</name>
</gene>
<name>A0ABV1V4M3_9ACTN</name>
<feature type="compositionally biased region" description="Low complexity" evidence="1">
    <location>
        <begin position="293"/>
        <end position="302"/>
    </location>
</feature>
<comment type="caution">
    <text evidence="3">The sequence shown here is derived from an EMBL/GenBank/DDBJ whole genome shotgun (WGS) entry which is preliminary data.</text>
</comment>
<dbReference type="RefSeq" id="WP_351978941.1">
    <property type="nucleotide sequence ID" value="NZ_JBEPBX010000048.1"/>
</dbReference>
<reference evidence="3 4" key="1">
    <citation type="submission" date="2024-06" db="EMBL/GenBank/DDBJ databases">
        <title>The Natural Products Discovery Center: Release of the First 8490 Sequenced Strains for Exploring Actinobacteria Biosynthetic Diversity.</title>
        <authorList>
            <person name="Kalkreuter E."/>
            <person name="Kautsar S.A."/>
            <person name="Yang D."/>
            <person name="Bader C.D."/>
            <person name="Teijaro C.N."/>
            <person name="Fluegel L."/>
            <person name="Davis C.M."/>
            <person name="Simpson J.R."/>
            <person name="Lauterbach L."/>
            <person name="Steele A.D."/>
            <person name="Gui C."/>
            <person name="Meng S."/>
            <person name="Li G."/>
            <person name="Viehrig K."/>
            <person name="Ye F."/>
            <person name="Su P."/>
            <person name="Kiefer A.F."/>
            <person name="Nichols A."/>
            <person name="Cepeda A.J."/>
            <person name="Yan W."/>
            <person name="Fan B."/>
            <person name="Jiang Y."/>
            <person name="Adhikari A."/>
            <person name="Zheng C.-J."/>
            <person name="Schuster L."/>
            <person name="Cowan T.M."/>
            <person name="Smanski M.J."/>
            <person name="Chevrette M.G."/>
            <person name="De Carvalho L.P.S."/>
            <person name="Shen B."/>
        </authorList>
    </citation>
    <scope>NUCLEOTIDE SEQUENCE [LARGE SCALE GENOMIC DNA]</scope>
    <source>
        <strain evidence="3 4">NPDC000837</strain>
    </source>
</reference>
<accession>A0ABV1V4M3</accession>
<dbReference type="InterPro" id="IPR046704">
    <property type="entry name" value="DUF6777"/>
</dbReference>
<dbReference type="Pfam" id="PF20568">
    <property type="entry name" value="DUF6777"/>
    <property type="match status" value="1"/>
</dbReference>
<protein>
    <submittedName>
        <fullName evidence="3">DUF6777 domain-containing protein</fullName>
    </submittedName>
</protein>
<feature type="compositionally biased region" description="Pro residues" evidence="1">
    <location>
        <begin position="303"/>
        <end position="336"/>
    </location>
</feature>
<dbReference type="EMBL" id="JBEPBX010000048">
    <property type="protein sequence ID" value="MER6617968.1"/>
    <property type="molecule type" value="Genomic_DNA"/>
</dbReference>
<feature type="region of interest" description="Disordered" evidence="1">
    <location>
        <begin position="64"/>
        <end position="93"/>
    </location>
</feature>
<proteinExistence type="predicted"/>
<feature type="region of interest" description="Disordered" evidence="1">
    <location>
        <begin position="256"/>
        <end position="389"/>
    </location>
</feature>
<dbReference type="Proteomes" id="UP001445472">
    <property type="component" value="Unassembled WGS sequence"/>
</dbReference>
<keyword evidence="4" id="KW-1185">Reference proteome</keyword>
<organism evidence="3 4">
    <name type="scientific">Streptomyces xantholiticus</name>
    <dbReference type="NCBI Taxonomy" id="68285"/>
    <lineage>
        <taxon>Bacteria</taxon>
        <taxon>Bacillati</taxon>
        <taxon>Actinomycetota</taxon>
        <taxon>Actinomycetes</taxon>
        <taxon>Kitasatosporales</taxon>
        <taxon>Streptomycetaceae</taxon>
        <taxon>Streptomyces</taxon>
    </lineage>
</organism>
<evidence type="ECO:0000313" key="3">
    <source>
        <dbReference type="EMBL" id="MER6617968.1"/>
    </source>
</evidence>
<feature type="compositionally biased region" description="Pro residues" evidence="1">
    <location>
        <begin position="367"/>
        <end position="379"/>
    </location>
</feature>